<dbReference type="Pfam" id="PF13560">
    <property type="entry name" value="HTH_31"/>
    <property type="match status" value="1"/>
</dbReference>
<gene>
    <name evidence="3" type="ORF">GCM10011333_08040</name>
</gene>
<dbReference type="InterPro" id="IPR041413">
    <property type="entry name" value="MLTR_LBD"/>
</dbReference>
<protein>
    <submittedName>
        <fullName evidence="3">Transcriptional regulator</fullName>
    </submittedName>
</protein>
<dbReference type="InterPro" id="IPR010982">
    <property type="entry name" value="Lambda_DNA-bd_dom_sf"/>
</dbReference>
<dbReference type="Proteomes" id="UP000616114">
    <property type="component" value="Unassembled WGS sequence"/>
</dbReference>
<accession>A0A8J2TWL4</accession>
<feature type="domain" description="HTH cro/C1-type" evidence="2">
    <location>
        <begin position="36"/>
        <end position="83"/>
    </location>
</feature>
<name>A0A8J2TWL4_9MICO</name>
<dbReference type="PANTHER" id="PTHR35010">
    <property type="entry name" value="BLL4672 PROTEIN-RELATED"/>
    <property type="match status" value="1"/>
</dbReference>
<reference evidence="3" key="2">
    <citation type="submission" date="2020-09" db="EMBL/GenBank/DDBJ databases">
        <authorList>
            <person name="Sun Q."/>
            <person name="Zhou Y."/>
        </authorList>
    </citation>
    <scope>NUCLEOTIDE SEQUENCE</scope>
    <source>
        <strain evidence="3">CGMCC 1.12785</strain>
    </source>
</reference>
<dbReference type="Pfam" id="PF17765">
    <property type="entry name" value="MLTR_LBD"/>
    <property type="match status" value="1"/>
</dbReference>
<sequence>MNDKDSVRDFLMSRRARVRPEEAGFPRPGRSRRVPGLRREEVAVRAGVSVEYYTRLERGHIAGASDAVLNALARALRLSEAERVHLFDLAGRAPAPLTASASVPERVRESVQRLLDGMDSAAVVENHRADIIATNAIGRLLYSPQLEMDGRPNSVRFAFLDPRAEEYFVEWADIRRMCAASLRMAAGSNPLDEKLTALIGELSIRSPLFRQEWAGHHVHIHQTGIKRFRHPEVGRLDLQFDVLEMPGEPGLKIVTYHVAENNPTEQNWRLLASLALTKERGQEGHGPGQRGTGPAPVPARWPEEAGADG</sequence>
<comment type="caution">
    <text evidence="3">The sequence shown here is derived from an EMBL/GenBank/DDBJ whole genome shotgun (WGS) entry which is preliminary data.</text>
</comment>
<dbReference type="InterPro" id="IPR001387">
    <property type="entry name" value="Cro/C1-type_HTH"/>
</dbReference>
<evidence type="ECO:0000256" key="1">
    <source>
        <dbReference type="SAM" id="MobiDB-lite"/>
    </source>
</evidence>
<reference evidence="3" key="1">
    <citation type="journal article" date="2014" name="Int. J. Syst. Evol. Microbiol.">
        <title>Complete genome sequence of Corynebacterium casei LMG S-19264T (=DSM 44701T), isolated from a smear-ripened cheese.</title>
        <authorList>
            <consortium name="US DOE Joint Genome Institute (JGI-PGF)"/>
            <person name="Walter F."/>
            <person name="Albersmeier A."/>
            <person name="Kalinowski J."/>
            <person name="Ruckert C."/>
        </authorList>
    </citation>
    <scope>NUCLEOTIDE SEQUENCE</scope>
    <source>
        <strain evidence="3">CGMCC 1.12785</strain>
    </source>
</reference>
<dbReference type="Gene3D" id="1.10.260.40">
    <property type="entry name" value="lambda repressor-like DNA-binding domains"/>
    <property type="match status" value="1"/>
</dbReference>
<dbReference type="PROSITE" id="PS50943">
    <property type="entry name" value="HTH_CROC1"/>
    <property type="match status" value="1"/>
</dbReference>
<proteinExistence type="predicted"/>
<evidence type="ECO:0000259" key="2">
    <source>
        <dbReference type="PROSITE" id="PS50943"/>
    </source>
</evidence>
<dbReference type="SMART" id="SM00530">
    <property type="entry name" value="HTH_XRE"/>
    <property type="match status" value="1"/>
</dbReference>
<evidence type="ECO:0000313" key="3">
    <source>
        <dbReference type="EMBL" id="GGA07680.1"/>
    </source>
</evidence>
<dbReference type="GO" id="GO:0003677">
    <property type="term" value="F:DNA binding"/>
    <property type="evidence" value="ECO:0007669"/>
    <property type="project" value="InterPro"/>
</dbReference>
<dbReference type="EMBL" id="BMFY01000003">
    <property type="protein sequence ID" value="GGA07680.1"/>
    <property type="molecule type" value="Genomic_DNA"/>
</dbReference>
<evidence type="ECO:0000313" key="4">
    <source>
        <dbReference type="Proteomes" id="UP000616114"/>
    </source>
</evidence>
<dbReference type="SUPFAM" id="SSF47413">
    <property type="entry name" value="lambda repressor-like DNA-binding domains"/>
    <property type="match status" value="1"/>
</dbReference>
<keyword evidence="4" id="KW-1185">Reference proteome</keyword>
<dbReference type="RefSeq" id="WP_188549643.1">
    <property type="nucleotide sequence ID" value="NZ_BMFY01000003.1"/>
</dbReference>
<organism evidence="3 4">
    <name type="scientific">Sediminivirga luteola</name>
    <dbReference type="NCBI Taxonomy" id="1774748"/>
    <lineage>
        <taxon>Bacteria</taxon>
        <taxon>Bacillati</taxon>
        <taxon>Actinomycetota</taxon>
        <taxon>Actinomycetes</taxon>
        <taxon>Micrococcales</taxon>
        <taxon>Brevibacteriaceae</taxon>
        <taxon>Sediminivirga</taxon>
    </lineage>
</organism>
<dbReference type="CDD" id="cd00093">
    <property type="entry name" value="HTH_XRE"/>
    <property type="match status" value="1"/>
</dbReference>
<feature type="region of interest" description="Disordered" evidence="1">
    <location>
        <begin position="279"/>
        <end position="309"/>
    </location>
</feature>
<dbReference type="PANTHER" id="PTHR35010:SF2">
    <property type="entry name" value="BLL4672 PROTEIN"/>
    <property type="match status" value="1"/>
</dbReference>
<dbReference type="AlphaFoldDB" id="A0A8J2TWL4"/>
<dbReference type="Gene3D" id="3.30.450.180">
    <property type="match status" value="1"/>
</dbReference>